<dbReference type="AlphaFoldDB" id="A0A385YYM5"/>
<dbReference type="InterPro" id="IPR043133">
    <property type="entry name" value="GTP-CH-I_C/QueF"/>
</dbReference>
<dbReference type="GO" id="GO:0046656">
    <property type="term" value="P:folic acid biosynthetic process"/>
    <property type="evidence" value="ECO:0007669"/>
    <property type="project" value="UniProtKB-UniRule"/>
</dbReference>
<evidence type="ECO:0000256" key="1">
    <source>
        <dbReference type="ARBA" id="ARBA00001353"/>
    </source>
</evidence>
<dbReference type="FunFam" id="3.30.1130.10:FF:000003">
    <property type="entry name" value="7,8-dihydroneopterin aldolase"/>
    <property type="match status" value="1"/>
</dbReference>
<dbReference type="InterPro" id="IPR006156">
    <property type="entry name" value="Dihydroneopterin_aldolase"/>
</dbReference>
<comment type="catalytic activity">
    <reaction evidence="1 6">
        <text>7,8-dihydroneopterin = 6-hydroxymethyl-7,8-dihydropterin + glycolaldehyde</text>
        <dbReference type="Rhea" id="RHEA:10540"/>
        <dbReference type="ChEBI" id="CHEBI:17001"/>
        <dbReference type="ChEBI" id="CHEBI:17071"/>
        <dbReference type="ChEBI" id="CHEBI:44841"/>
        <dbReference type="EC" id="4.1.2.25"/>
    </reaction>
</comment>
<reference evidence="9" key="1">
    <citation type="submission" date="2018-09" db="EMBL/GenBank/DDBJ databases">
        <authorList>
            <person name="Zhu H."/>
        </authorList>
    </citation>
    <scope>NUCLEOTIDE SEQUENCE [LARGE SCALE GENOMIC DNA]</scope>
    <source>
        <strain evidence="9">K2R23-3</strain>
    </source>
</reference>
<dbReference type="NCBIfam" id="TIGR00526">
    <property type="entry name" value="folB_dom"/>
    <property type="match status" value="1"/>
</dbReference>
<dbReference type="SUPFAM" id="SSF55620">
    <property type="entry name" value="Tetrahydrobiopterin biosynthesis enzymes-like"/>
    <property type="match status" value="1"/>
</dbReference>
<proteinExistence type="inferred from homology"/>
<evidence type="ECO:0000259" key="7">
    <source>
        <dbReference type="SMART" id="SM00905"/>
    </source>
</evidence>
<comment type="pathway">
    <text evidence="2 6">Cofactor biosynthesis; tetrahydrofolate biosynthesis; 2-amino-4-hydroxy-6-hydroxymethyl-7,8-dihydropteridine diphosphate from 7,8-dihydroneopterin triphosphate: step 3/4.</text>
</comment>
<evidence type="ECO:0000256" key="6">
    <source>
        <dbReference type="RuleBase" id="RU362079"/>
    </source>
</evidence>
<name>A0A385YYM5_9BACL</name>
<keyword evidence="4 6" id="KW-0289">Folate biosynthesis</keyword>
<dbReference type="EC" id="4.1.2.25" evidence="6"/>
<dbReference type="KEGG" id="paek:D3873_12965"/>
<protein>
    <recommendedName>
        <fullName evidence="6">7,8-dihydroneopterin aldolase</fullName>
        <ecNumber evidence="6">4.1.2.25</ecNumber>
    </recommendedName>
</protein>
<evidence type="ECO:0000256" key="4">
    <source>
        <dbReference type="ARBA" id="ARBA00022909"/>
    </source>
</evidence>
<comment type="function">
    <text evidence="6">Catalyzes the conversion of 7,8-dihydroneopterin to 6-hydroxymethyl-7,8-dihydropterin.</text>
</comment>
<dbReference type="Pfam" id="PF02152">
    <property type="entry name" value="FolB"/>
    <property type="match status" value="1"/>
</dbReference>
<dbReference type="UniPathway" id="UPA00077">
    <property type="reaction ID" value="UER00154"/>
</dbReference>
<evidence type="ECO:0000256" key="2">
    <source>
        <dbReference type="ARBA" id="ARBA00005013"/>
    </source>
</evidence>
<accession>A0A385YYM5</accession>
<dbReference type="Proteomes" id="UP000265725">
    <property type="component" value="Chromosome"/>
</dbReference>
<dbReference type="RefSeq" id="WP_119884386.1">
    <property type="nucleotide sequence ID" value="NZ_CP032418.1"/>
</dbReference>
<dbReference type="InterPro" id="IPR006157">
    <property type="entry name" value="FolB_dom"/>
</dbReference>
<comment type="similarity">
    <text evidence="3 6">Belongs to the DHNA family.</text>
</comment>
<dbReference type="SMART" id="SM00905">
    <property type="entry name" value="FolB"/>
    <property type="match status" value="1"/>
</dbReference>
<evidence type="ECO:0000313" key="9">
    <source>
        <dbReference type="Proteomes" id="UP000265725"/>
    </source>
</evidence>
<dbReference type="OrthoDB" id="9803748at2"/>
<evidence type="ECO:0000256" key="3">
    <source>
        <dbReference type="ARBA" id="ARBA00005708"/>
    </source>
</evidence>
<evidence type="ECO:0000313" key="8">
    <source>
        <dbReference type="EMBL" id="AYC30673.1"/>
    </source>
</evidence>
<evidence type="ECO:0000256" key="5">
    <source>
        <dbReference type="ARBA" id="ARBA00023239"/>
    </source>
</evidence>
<dbReference type="GO" id="GO:0004150">
    <property type="term" value="F:dihydroneopterin aldolase activity"/>
    <property type="evidence" value="ECO:0007669"/>
    <property type="project" value="UniProtKB-UniRule"/>
</dbReference>
<dbReference type="NCBIfam" id="TIGR00525">
    <property type="entry name" value="folB"/>
    <property type="match status" value="1"/>
</dbReference>
<dbReference type="CDD" id="cd00534">
    <property type="entry name" value="DHNA_DHNTPE"/>
    <property type="match status" value="1"/>
</dbReference>
<keyword evidence="5 6" id="KW-0456">Lyase</keyword>
<dbReference type="Gene3D" id="3.30.1130.10">
    <property type="match status" value="1"/>
</dbReference>
<dbReference type="PANTHER" id="PTHR42844">
    <property type="entry name" value="DIHYDRONEOPTERIN ALDOLASE 1-RELATED"/>
    <property type="match status" value="1"/>
</dbReference>
<sequence length="122" mass="13831">MDYIHVKDMEFWGNHGVFPEETRLGQRFRLSVSLALSLKEAGELDDLNKSVNYGDVFMRCERIMEGSPVKLLETLAETVANDLLTTYKGLVEGCRVEVIKPDPPIPGHYKEVSVEITRGRFS</sequence>
<keyword evidence="9" id="KW-1185">Reference proteome</keyword>
<dbReference type="EMBL" id="CP032418">
    <property type="protein sequence ID" value="AYC30673.1"/>
    <property type="molecule type" value="Genomic_DNA"/>
</dbReference>
<feature type="domain" description="Dihydroneopterin aldolase/epimerase" evidence="7">
    <location>
        <begin position="4"/>
        <end position="118"/>
    </location>
</feature>
<organism evidence="8 9">
    <name type="scientific">Paenisporosarcina cavernae</name>
    <dbReference type="NCBI Taxonomy" id="2320858"/>
    <lineage>
        <taxon>Bacteria</taxon>
        <taxon>Bacillati</taxon>
        <taxon>Bacillota</taxon>
        <taxon>Bacilli</taxon>
        <taxon>Bacillales</taxon>
        <taxon>Caryophanaceae</taxon>
        <taxon>Paenisporosarcina</taxon>
    </lineage>
</organism>
<dbReference type="GO" id="GO:0046654">
    <property type="term" value="P:tetrahydrofolate biosynthetic process"/>
    <property type="evidence" value="ECO:0007669"/>
    <property type="project" value="UniProtKB-UniRule"/>
</dbReference>
<dbReference type="PANTHER" id="PTHR42844:SF1">
    <property type="entry name" value="DIHYDRONEOPTERIN ALDOLASE 1-RELATED"/>
    <property type="match status" value="1"/>
</dbReference>
<dbReference type="GO" id="GO:0005737">
    <property type="term" value="C:cytoplasm"/>
    <property type="evidence" value="ECO:0007669"/>
    <property type="project" value="TreeGrafter"/>
</dbReference>
<gene>
    <name evidence="8" type="primary">folB</name>
    <name evidence="8" type="ORF">D3873_12965</name>
</gene>